<protein>
    <recommendedName>
        <fullName evidence="3">Autophagy protein 5</fullName>
    </recommendedName>
</protein>
<evidence type="ECO:0000313" key="1">
    <source>
        <dbReference type="EMBL" id="WWD06717.1"/>
    </source>
</evidence>
<gene>
    <name evidence="1" type="ORF">V865_004812</name>
</gene>
<accession>A0AAX4KK83</accession>
<reference evidence="1 2" key="1">
    <citation type="submission" date="2024-01" db="EMBL/GenBank/DDBJ databases">
        <title>Comparative genomics of Cryptococcus and Kwoniella reveals pathogenesis evolution and contrasting modes of karyotype evolution via chromosome fusion or intercentromeric recombination.</title>
        <authorList>
            <person name="Coelho M.A."/>
            <person name="David-Palma M."/>
            <person name="Shea T."/>
            <person name="Bowers K."/>
            <person name="McGinley-Smith S."/>
            <person name="Mohammad A.W."/>
            <person name="Gnirke A."/>
            <person name="Yurkov A.M."/>
            <person name="Nowrousian M."/>
            <person name="Sun S."/>
            <person name="Cuomo C.A."/>
            <person name="Heitman J."/>
        </authorList>
    </citation>
    <scope>NUCLEOTIDE SEQUENCE [LARGE SCALE GENOMIC DNA]</scope>
    <source>
        <strain evidence="1 2">PYCC6329</strain>
    </source>
</reference>
<proteinExistence type="predicted"/>
<name>A0AAX4KK83_9TREE</name>
<keyword evidence="2" id="KW-1185">Reference proteome</keyword>
<evidence type="ECO:0008006" key="3">
    <source>
        <dbReference type="Google" id="ProtNLM"/>
    </source>
</evidence>
<dbReference type="AlphaFoldDB" id="A0AAX4KK83"/>
<sequence>MGTVDLTQYVSPYSANSTTHRRNQSGTGTQTDRSRVPVMLLFQYNTSFPRLQDVSVDSSQSPRAFLLKDDSIHWAFRLTYPSGWNETQTRDGVLDVDLTDDYLWRQALDFSIQLGTLFTEGDRPANGGIGMDRPTDGTSIPSILEDFVRSRHKDCSKSFVNWFKDHRRNAGLTKHDVKFKVVHDRSEFEWALPPLSLGSHSLPADEKEYQDYLKSLEGYTFCELKGEPLLSTVSEGWIWPVNVSSQETTVDSWYSWRSMLS</sequence>
<organism evidence="1 2">
    <name type="scientific">Kwoniella europaea PYCC6329</name>
    <dbReference type="NCBI Taxonomy" id="1423913"/>
    <lineage>
        <taxon>Eukaryota</taxon>
        <taxon>Fungi</taxon>
        <taxon>Dikarya</taxon>
        <taxon>Basidiomycota</taxon>
        <taxon>Agaricomycotina</taxon>
        <taxon>Tremellomycetes</taxon>
        <taxon>Tremellales</taxon>
        <taxon>Cryptococcaceae</taxon>
        <taxon>Kwoniella</taxon>
    </lineage>
</organism>
<dbReference type="EMBL" id="CP144089">
    <property type="protein sequence ID" value="WWD06717.1"/>
    <property type="molecule type" value="Genomic_DNA"/>
</dbReference>
<dbReference type="RefSeq" id="XP_066084684.1">
    <property type="nucleotide sequence ID" value="XM_066228587.1"/>
</dbReference>
<evidence type="ECO:0000313" key="2">
    <source>
        <dbReference type="Proteomes" id="UP001358614"/>
    </source>
</evidence>
<dbReference type="Proteomes" id="UP001358614">
    <property type="component" value="Chromosome 1"/>
</dbReference>
<dbReference type="GeneID" id="91103613"/>
<dbReference type="KEGG" id="ker:91103613"/>